<keyword evidence="4" id="KW-1015">Disulfide bond</keyword>
<dbReference type="AlphaFoldDB" id="A0A7J8BTK2"/>
<dbReference type="SUPFAM" id="SSF50494">
    <property type="entry name" value="Trypsin-like serine proteases"/>
    <property type="match status" value="1"/>
</dbReference>
<feature type="domain" description="Peptidase S1" evidence="7">
    <location>
        <begin position="43"/>
        <end position="289"/>
    </location>
</feature>
<name>A0A7J8BTK2_ROUAE</name>
<dbReference type="PROSITE" id="PS00134">
    <property type="entry name" value="TRYPSIN_HIS"/>
    <property type="match status" value="1"/>
</dbReference>
<keyword evidence="6" id="KW-0732">Signal</keyword>
<feature type="signal peptide" evidence="6">
    <location>
        <begin position="1"/>
        <end position="24"/>
    </location>
</feature>
<evidence type="ECO:0000256" key="6">
    <source>
        <dbReference type="SAM" id="SignalP"/>
    </source>
</evidence>
<organism evidence="8 9">
    <name type="scientific">Rousettus aegyptiacus</name>
    <name type="common">Egyptian fruit bat</name>
    <name type="synonym">Pteropus aegyptiacus</name>
    <dbReference type="NCBI Taxonomy" id="9407"/>
    <lineage>
        <taxon>Eukaryota</taxon>
        <taxon>Metazoa</taxon>
        <taxon>Chordata</taxon>
        <taxon>Craniata</taxon>
        <taxon>Vertebrata</taxon>
        <taxon>Euteleostomi</taxon>
        <taxon>Mammalia</taxon>
        <taxon>Eutheria</taxon>
        <taxon>Laurasiatheria</taxon>
        <taxon>Chiroptera</taxon>
        <taxon>Yinpterochiroptera</taxon>
        <taxon>Pteropodoidea</taxon>
        <taxon>Pteropodidae</taxon>
        <taxon>Rousettinae</taxon>
        <taxon>Rousettus</taxon>
    </lineage>
</organism>
<feature type="region of interest" description="Disordered" evidence="5">
    <location>
        <begin position="216"/>
        <end position="237"/>
    </location>
</feature>
<comment type="caution">
    <text evidence="8">The sequence shown here is derived from an EMBL/GenBank/DDBJ whole genome shotgun (WGS) entry which is preliminary data.</text>
</comment>
<evidence type="ECO:0000256" key="3">
    <source>
        <dbReference type="ARBA" id="ARBA00022825"/>
    </source>
</evidence>
<keyword evidence="3" id="KW-0720">Serine protease</keyword>
<dbReference type="GO" id="GO:0004252">
    <property type="term" value="F:serine-type endopeptidase activity"/>
    <property type="evidence" value="ECO:0007669"/>
    <property type="project" value="InterPro"/>
</dbReference>
<dbReference type="InterPro" id="IPR009003">
    <property type="entry name" value="Peptidase_S1_PA"/>
</dbReference>
<dbReference type="InterPro" id="IPR001314">
    <property type="entry name" value="Peptidase_S1A"/>
</dbReference>
<dbReference type="FunFam" id="2.40.10.10:FF:000166">
    <property type="entry name" value="Trypsin"/>
    <property type="match status" value="1"/>
</dbReference>
<dbReference type="EMBL" id="JACASE010000016">
    <property type="protein sequence ID" value="KAF6402183.1"/>
    <property type="molecule type" value="Genomic_DNA"/>
</dbReference>
<dbReference type="PANTHER" id="PTHR24252">
    <property type="entry name" value="ACROSIN-RELATED"/>
    <property type="match status" value="1"/>
</dbReference>
<dbReference type="CDD" id="cd00190">
    <property type="entry name" value="Tryp_SPc"/>
    <property type="match status" value="1"/>
</dbReference>
<keyword evidence="2" id="KW-0378">Hydrolase</keyword>
<dbReference type="SMART" id="SM00020">
    <property type="entry name" value="Tryp_SPc"/>
    <property type="match status" value="1"/>
</dbReference>
<keyword evidence="1" id="KW-0645">Protease</keyword>
<dbReference type="InterPro" id="IPR018114">
    <property type="entry name" value="TRYPSIN_HIS"/>
</dbReference>
<dbReference type="Gene3D" id="2.40.10.10">
    <property type="entry name" value="Trypsin-like serine proteases"/>
    <property type="match status" value="1"/>
</dbReference>
<proteinExistence type="predicted"/>
<protein>
    <recommendedName>
        <fullName evidence="7">Peptidase S1 domain-containing protein</fullName>
    </recommendedName>
</protein>
<evidence type="ECO:0000256" key="5">
    <source>
        <dbReference type="SAM" id="MobiDB-lite"/>
    </source>
</evidence>
<sequence>MEDGRAVLLLPIALLLPWAHSSLALTCGQRISGKYENLKNSKIVGGGPADITEFPWQVRIFDHGKHLCGGSILSEWWILTASHCLINKNKSTLEITHGDRSLNTRNLTKMKVDKLIVHPHFDSWHMDNDIGLLLLESPFHLDVKRVPICLSKVTDIRRWRNCWVSGWGITIPMLRMYPVLQKVDIQLIKWKKCFHAMPSVTKNMLCAGSPQGGKDACQQHSSVDATDERSTRGLRQAKSQEKPLLFVRCGCEHGRRYLLRAELGLPAPPENRHSRAGKLKSRAMISSYF</sequence>
<dbReference type="Pfam" id="PF00089">
    <property type="entry name" value="Trypsin"/>
    <property type="match status" value="1"/>
</dbReference>
<dbReference type="Proteomes" id="UP000593571">
    <property type="component" value="Unassembled WGS sequence"/>
</dbReference>
<evidence type="ECO:0000256" key="1">
    <source>
        <dbReference type="ARBA" id="ARBA00022670"/>
    </source>
</evidence>
<feature type="chain" id="PRO_5029576513" description="Peptidase S1 domain-containing protein" evidence="6">
    <location>
        <begin position="25"/>
        <end position="289"/>
    </location>
</feature>
<dbReference type="InterPro" id="IPR001254">
    <property type="entry name" value="Trypsin_dom"/>
</dbReference>
<reference evidence="8 9" key="1">
    <citation type="journal article" date="2020" name="Nature">
        <title>Six reference-quality genomes reveal evolution of bat adaptations.</title>
        <authorList>
            <person name="Jebb D."/>
            <person name="Huang Z."/>
            <person name="Pippel M."/>
            <person name="Hughes G.M."/>
            <person name="Lavrichenko K."/>
            <person name="Devanna P."/>
            <person name="Winkler S."/>
            <person name="Jermiin L.S."/>
            <person name="Skirmuntt E.C."/>
            <person name="Katzourakis A."/>
            <person name="Burkitt-Gray L."/>
            <person name="Ray D.A."/>
            <person name="Sullivan K.A.M."/>
            <person name="Roscito J.G."/>
            <person name="Kirilenko B.M."/>
            <person name="Davalos L.M."/>
            <person name="Corthals A.P."/>
            <person name="Power M.L."/>
            <person name="Jones G."/>
            <person name="Ransome R.D."/>
            <person name="Dechmann D.K.N."/>
            <person name="Locatelli A.G."/>
            <person name="Puechmaille S.J."/>
            <person name="Fedrigo O."/>
            <person name="Jarvis E.D."/>
            <person name="Hiller M."/>
            <person name="Vernes S.C."/>
            <person name="Myers E.W."/>
            <person name="Teeling E.C."/>
        </authorList>
    </citation>
    <scope>NUCLEOTIDE SEQUENCE [LARGE SCALE GENOMIC DNA]</scope>
    <source>
        <strain evidence="8">MRouAeg1</strain>
        <tissue evidence="8">Muscle</tissue>
    </source>
</reference>
<dbReference type="PANTHER" id="PTHR24252:SF7">
    <property type="entry name" value="HYALIN"/>
    <property type="match status" value="1"/>
</dbReference>
<dbReference type="GO" id="GO:0006508">
    <property type="term" value="P:proteolysis"/>
    <property type="evidence" value="ECO:0007669"/>
    <property type="project" value="UniProtKB-KW"/>
</dbReference>
<evidence type="ECO:0000256" key="2">
    <source>
        <dbReference type="ARBA" id="ARBA00022801"/>
    </source>
</evidence>
<dbReference type="InterPro" id="IPR043504">
    <property type="entry name" value="Peptidase_S1_PA_chymotrypsin"/>
</dbReference>
<evidence type="ECO:0000259" key="7">
    <source>
        <dbReference type="PROSITE" id="PS50240"/>
    </source>
</evidence>
<evidence type="ECO:0000313" key="8">
    <source>
        <dbReference type="EMBL" id="KAF6402183.1"/>
    </source>
</evidence>
<accession>A0A7J8BTK2</accession>
<dbReference type="PRINTS" id="PR00722">
    <property type="entry name" value="CHYMOTRYPSIN"/>
</dbReference>
<gene>
    <name evidence="8" type="ORF">HJG63_016008</name>
</gene>
<dbReference type="PROSITE" id="PS50240">
    <property type="entry name" value="TRYPSIN_DOM"/>
    <property type="match status" value="1"/>
</dbReference>
<keyword evidence="9" id="KW-1185">Reference proteome</keyword>
<evidence type="ECO:0000256" key="4">
    <source>
        <dbReference type="ARBA" id="ARBA00023157"/>
    </source>
</evidence>
<evidence type="ECO:0000313" key="9">
    <source>
        <dbReference type="Proteomes" id="UP000593571"/>
    </source>
</evidence>